<dbReference type="InterPro" id="IPR017900">
    <property type="entry name" value="4Fe4S_Fe_S_CS"/>
</dbReference>
<comment type="catalytic activity">
    <reaction evidence="6">
        <text>(R)-lactate + A = pyruvate + AH2</text>
        <dbReference type="Rhea" id="RHEA:15089"/>
        <dbReference type="ChEBI" id="CHEBI:13193"/>
        <dbReference type="ChEBI" id="CHEBI:15361"/>
        <dbReference type="ChEBI" id="CHEBI:16004"/>
        <dbReference type="ChEBI" id="CHEBI:17499"/>
    </reaction>
</comment>
<feature type="compositionally biased region" description="Basic and acidic residues" evidence="7">
    <location>
        <begin position="14"/>
        <end position="27"/>
    </location>
</feature>
<dbReference type="EC" id="1.1.99.14" evidence="6"/>
<dbReference type="PIRSF" id="PIRSF000139">
    <property type="entry name" value="Glc_ox_4Fe-4S"/>
    <property type="match status" value="1"/>
</dbReference>
<evidence type="ECO:0000256" key="3">
    <source>
        <dbReference type="ARBA" id="ARBA00022737"/>
    </source>
</evidence>
<evidence type="ECO:0000256" key="5">
    <source>
        <dbReference type="ARBA" id="ARBA00023014"/>
    </source>
</evidence>
<dbReference type="PROSITE" id="PS00198">
    <property type="entry name" value="4FE4S_FER_1"/>
    <property type="match status" value="1"/>
</dbReference>
<keyword evidence="1 6" id="KW-0004">4Fe-4S</keyword>
<evidence type="ECO:0000256" key="2">
    <source>
        <dbReference type="ARBA" id="ARBA00022723"/>
    </source>
</evidence>
<name>A0ABT5SNI9_9PSEU</name>
<proteinExistence type="predicted"/>
<feature type="region of interest" description="Disordered" evidence="7">
    <location>
        <begin position="1"/>
        <end position="35"/>
    </location>
</feature>
<keyword evidence="3" id="KW-0677">Repeat</keyword>
<evidence type="ECO:0000259" key="8">
    <source>
        <dbReference type="PROSITE" id="PS51379"/>
    </source>
</evidence>
<gene>
    <name evidence="9" type="ORF">PGB27_03500</name>
</gene>
<comment type="catalytic activity">
    <reaction evidence="6">
        <text>glycolate + A = glyoxylate + AH2</text>
        <dbReference type="Rhea" id="RHEA:21264"/>
        <dbReference type="ChEBI" id="CHEBI:13193"/>
        <dbReference type="ChEBI" id="CHEBI:17499"/>
        <dbReference type="ChEBI" id="CHEBI:29805"/>
        <dbReference type="ChEBI" id="CHEBI:36655"/>
        <dbReference type="EC" id="1.1.99.14"/>
    </reaction>
</comment>
<dbReference type="InterPro" id="IPR017896">
    <property type="entry name" value="4Fe4S_Fe-S-bd"/>
</dbReference>
<reference evidence="9 10" key="1">
    <citation type="submission" date="2023-02" db="EMBL/GenBank/DDBJ databases">
        <title>Genome sequencing required for Actinomycetospora new species description.</title>
        <authorList>
            <person name="Saimee Y."/>
            <person name="Duangmal K."/>
        </authorList>
    </citation>
    <scope>NUCLEOTIDE SEQUENCE [LARGE SCALE GENOMIC DNA]</scope>
    <source>
        <strain evidence="9 10">DW7H6</strain>
    </source>
</reference>
<dbReference type="EMBL" id="JAQZAO010000001">
    <property type="protein sequence ID" value="MDD7964403.1"/>
    <property type="molecule type" value="Genomic_DNA"/>
</dbReference>
<keyword evidence="5 6" id="KW-0411">Iron-sulfur</keyword>
<keyword evidence="2 6" id="KW-0479">Metal-binding</keyword>
<dbReference type="InterPro" id="IPR009051">
    <property type="entry name" value="Helical_ferredxn"/>
</dbReference>
<sequence length="470" mass="51767">MTTHPTTGPTPDFSSERGEKPAPERADLLGGEFGSFDDHHPPAQELLDDCVHCGFCLPTCPTYALWGEEMDSPRGRIYLMEMAEKGEIPLEGAFTTHIDRCLGCMACVTACPSGVQYDRLLEATRPQIERNVRRSRSDRLFREAIFALFPYKRRLRAASLGGALYQKLRPKSMEKLLARVPERFGRLVAMESLLPPVSVRDAFRRMPERTPAVLDPAHPERRGRVGLLTGCVQDVFFHPVNEATARVLAAEGWDVIAPREQACCGALGLHAGREAEAVERAKKLIATFERAQVDTIATNVAGCGSSMKEYGELLADDPEWADRAQAFAAKVRDISEVVDETLADPRARRHPLEATVVYHDACHLGHAQKIRSEPRRVLRAIPGVELVELPEAEICCGSAGIYNMLQPQAASDLGRRKADNIKGTGADVLVTANPGCLLQIRKYLDGELPMLHPIQLVDASIRGVRPPEMG</sequence>
<evidence type="ECO:0000256" key="1">
    <source>
        <dbReference type="ARBA" id="ARBA00022485"/>
    </source>
</evidence>
<dbReference type="PROSITE" id="PS51379">
    <property type="entry name" value="4FE4S_FER_2"/>
    <property type="match status" value="2"/>
</dbReference>
<comment type="cofactor">
    <cofactor evidence="6">
        <name>[4Fe-4S] cluster</name>
        <dbReference type="ChEBI" id="CHEBI:49883"/>
    </cofactor>
    <text evidence="6">Binds 2 [4Fe-4S] clusters.</text>
</comment>
<dbReference type="InterPro" id="IPR004017">
    <property type="entry name" value="Cys_rich_dom"/>
</dbReference>
<evidence type="ECO:0000256" key="4">
    <source>
        <dbReference type="ARBA" id="ARBA00023004"/>
    </source>
</evidence>
<dbReference type="SUPFAM" id="SSF54862">
    <property type="entry name" value="4Fe-4S ferredoxins"/>
    <property type="match status" value="1"/>
</dbReference>
<dbReference type="Gene3D" id="1.10.1060.10">
    <property type="entry name" value="Alpha-helical ferredoxin"/>
    <property type="match status" value="1"/>
</dbReference>
<comment type="function">
    <text evidence="6">Component of a complex that catalyzes the oxidation of glycolate to glyoxylate.</text>
</comment>
<dbReference type="Pfam" id="PF13183">
    <property type="entry name" value="Fer4_8"/>
    <property type="match status" value="1"/>
</dbReference>
<dbReference type="InterPro" id="IPR012257">
    <property type="entry name" value="Glc_ox_4Fe-4S"/>
</dbReference>
<dbReference type="PANTHER" id="PTHR32479">
    <property type="entry name" value="GLYCOLATE OXIDASE IRON-SULFUR SUBUNIT"/>
    <property type="match status" value="1"/>
</dbReference>
<dbReference type="Pfam" id="PF02754">
    <property type="entry name" value="CCG"/>
    <property type="match status" value="2"/>
</dbReference>
<evidence type="ECO:0000313" key="10">
    <source>
        <dbReference type="Proteomes" id="UP001300763"/>
    </source>
</evidence>
<keyword evidence="6" id="KW-0813">Transport</keyword>
<dbReference type="Proteomes" id="UP001300763">
    <property type="component" value="Unassembled WGS sequence"/>
</dbReference>
<feature type="compositionally biased region" description="Polar residues" evidence="7">
    <location>
        <begin position="1"/>
        <end position="13"/>
    </location>
</feature>
<organism evidence="9 10">
    <name type="scientific">Actinomycetospora lemnae</name>
    <dbReference type="NCBI Taxonomy" id="3019891"/>
    <lineage>
        <taxon>Bacteria</taxon>
        <taxon>Bacillati</taxon>
        <taxon>Actinomycetota</taxon>
        <taxon>Actinomycetes</taxon>
        <taxon>Pseudonocardiales</taxon>
        <taxon>Pseudonocardiaceae</taxon>
        <taxon>Actinomycetospora</taxon>
    </lineage>
</organism>
<keyword evidence="10" id="KW-1185">Reference proteome</keyword>
<dbReference type="PANTHER" id="PTHR32479:SF17">
    <property type="entry name" value="GLYCOLATE OXIDASE IRON-SULFUR SUBUNIT"/>
    <property type="match status" value="1"/>
</dbReference>
<accession>A0ABT5SNI9</accession>
<comment type="caution">
    <text evidence="9">The sequence shown here is derived from an EMBL/GenBank/DDBJ whole genome shotgun (WGS) entry which is preliminary data.</text>
</comment>
<feature type="domain" description="4Fe-4S ferredoxin-type" evidence="8">
    <location>
        <begin position="92"/>
        <end position="115"/>
    </location>
</feature>
<dbReference type="RefSeq" id="WP_274198931.1">
    <property type="nucleotide sequence ID" value="NZ_JAQZAO010000001.1"/>
</dbReference>
<feature type="domain" description="4Fe-4S ferredoxin-type" evidence="8">
    <location>
        <begin position="40"/>
        <end position="70"/>
    </location>
</feature>
<evidence type="ECO:0000256" key="6">
    <source>
        <dbReference type="PIRNR" id="PIRNR000139"/>
    </source>
</evidence>
<evidence type="ECO:0000313" key="9">
    <source>
        <dbReference type="EMBL" id="MDD7964403.1"/>
    </source>
</evidence>
<protein>
    <recommendedName>
        <fullName evidence="6">Glycolate oxidase iron-sulfur subunit</fullName>
        <ecNumber evidence="6">1.1.99.14</ecNumber>
    </recommendedName>
</protein>
<keyword evidence="6" id="KW-0249">Electron transport</keyword>
<keyword evidence="4 6" id="KW-0408">Iron</keyword>
<evidence type="ECO:0000256" key="7">
    <source>
        <dbReference type="SAM" id="MobiDB-lite"/>
    </source>
</evidence>